<dbReference type="STRING" id="1000565.METUNv1_01701"/>
<name>F5RC60_METUF</name>
<accession>F5RC60</accession>
<evidence type="ECO:0000313" key="2">
    <source>
        <dbReference type="Proteomes" id="UP000005019"/>
    </source>
</evidence>
<reference evidence="1 2" key="1">
    <citation type="journal article" date="2011" name="J. Bacteriol.">
        <title>Genome sequence of Methyloversatilis universalis FAM5T, a methylotrophic representative of the order Rhodocyclales.</title>
        <authorList>
            <person name="Kittichotirat W."/>
            <person name="Good N.M."/>
            <person name="Hall R."/>
            <person name="Bringel F."/>
            <person name="Lajus A."/>
            <person name="Medigue C."/>
            <person name="Smalley N.E."/>
            <person name="Beck D."/>
            <person name="Bumgarner R."/>
            <person name="Vuilleumier S."/>
            <person name="Kalyuzhnaya M.G."/>
        </authorList>
    </citation>
    <scope>NUCLEOTIDE SEQUENCE [LARGE SCALE GENOMIC DNA]</scope>
    <source>
        <strain evidence="2">ATCC BAA-1314 / JCM 13912 / FAM5</strain>
    </source>
</reference>
<dbReference type="EMBL" id="AFHG01000044">
    <property type="protein sequence ID" value="EGK71923.1"/>
    <property type="molecule type" value="Genomic_DNA"/>
</dbReference>
<dbReference type="eggNOG" id="ENOG5033FXA">
    <property type="taxonomic scope" value="Bacteria"/>
</dbReference>
<sequence length="190" mass="21183">MPRSNEDSTMTTTAEQSTAALPDSWVERIFDRMQGMYGSLWVDRWRSGETVQRGGRQFDRGLLNAKATWAEALAGFAGQPERIGRALESCRSKSLPPTLPEFIELCRNQVAEQRVALPPPVPDADRRAANLERAATVRIRESGDRDWAHQLRRMYLAGDRLLPSQIAMASEALGEVWSGGRCAPRVSEEA</sequence>
<comment type="caution">
    <text evidence="1">The sequence shown here is derived from an EMBL/GenBank/DDBJ whole genome shotgun (WGS) entry which is preliminary data.</text>
</comment>
<dbReference type="AlphaFoldDB" id="F5RC60"/>
<protein>
    <submittedName>
        <fullName evidence="1">Uncharacterized protein</fullName>
    </submittedName>
</protein>
<evidence type="ECO:0000313" key="1">
    <source>
        <dbReference type="EMBL" id="EGK71923.1"/>
    </source>
</evidence>
<keyword evidence="2" id="KW-1185">Reference proteome</keyword>
<gene>
    <name evidence="1" type="ORF">METUNv1_01701</name>
</gene>
<proteinExistence type="predicted"/>
<organism evidence="1 2">
    <name type="scientific">Methyloversatilis universalis (strain ATCC BAA-1314 / DSM 25237 / JCM 13912 / CCUG 52030 / FAM5)</name>
    <dbReference type="NCBI Taxonomy" id="1000565"/>
    <lineage>
        <taxon>Bacteria</taxon>
        <taxon>Pseudomonadati</taxon>
        <taxon>Pseudomonadota</taxon>
        <taxon>Betaproteobacteria</taxon>
        <taxon>Nitrosomonadales</taxon>
        <taxon>Sterolibacteriaceae</taxon>
        <taxon>Methyloversatilis</taxon>
    </lineage>
</organism>
<dbReference type="Proteomes" id="UP000005019">
    <property type="component" value="Unassembled WGS sequence"/>
</dbReference>